<evidence type="ECO:0000256" key="6">
    <source>
        <dbReference type="ARBA" id="ARBA00022989"/>
    </source>
</evidence>
<keyword evidence="5 9" id="KW-0653">Protein transport</keyword>
<reference evidence="11 12" key="1">
    <citation type="submission" date="2019-02" db="EMBL/GenBank/DDBJ databases">
        <title>Genome sequencing of the rare red list fungi Bondarzewia mesenterica.</title>
        <authorList>
            <person name="Buettner E."/>
            <person name="Kellner H."/>
        </authorList>
    </citation>
    <scope>NUCLEOTIDE SEQUENCE [LARGE SCALE GENOMIC DNA]</scope>
    <source>
        <strain evidence="11 12">DSM 108281</strain>
    </source>
</reference>
<keyword evidence="3 9" id="KW-0813">Transport</keyword>
<evidence type="ECO:0000313" key="12">
    <source>
        <dbReference type="Proteomes" id="UP000310158"/>
    </source>
</evidence>
<dbReference type="GO" id="GO:0005797">
    <property type="term" value="C:Golgi medial cisterna"/>
    <property type="evidence" value="ECO:0007669"/>
    <property type="project" value="TreeGrafter"/>
</dbReference>
<keyword evidence="7 9" id="KW-0333">Golgi apparatus</keyword>
<dbReference type="GO" id="GO:0005801">
    <property type="term" value="C:cis-Golgi network"/>
    <property type="evidence" value="ECO:0007669"/>
    <property type="project" value="InterPro"/>
</dbReference>
<gene>
    <name evidence="11" type="ORF">EW146_g295</name>
</gene>
<keyword evidence="8 9" id="KW-0472">Membrane</keyword>
<evidence type="ECO:0000256" key="5">
    <source>
        <dbReference type="ARBA" id="ARBA00022927"/>
    </source>
</evidence>
<evidence type="ECO:0000256" key="4">
    <source>
        <dbReference type="ARBA" id="ARBA00022692"/>
    </source>
</evidence>
<evidence type="ECO:0000256" key="3">
    <source>
        <dbReference type="ARBA" id="ARBA00022448"/>
    </source>
</evidence>
<comment type="subunit">
    <text evidence="9">Component of several multiprotein Golgi SNARE complexes.</text>
</comment>
<evidence type="ECO:0000256" key="2">
    <source>
        <dbReference type="ARBA" id="ARBA00008473"/>
    </source>
</evidence>
<dbReference type="EMBL" id="SGPL01000006">
    <property type="protein sequence ID" value="THH21206.1"/>
    <property type="molecule type" value="Genomic_DNA"/>
</dbReference>
<name>A0A4S4M7D2_9AGAM</name>
<keyword evidence="12" id="KW-1185">Reference proteome</keyword>
<feature type="transmembrane region" description="Helical" evidence="10">
    <location>
        <begin position="226"/>
        <end position="244"/>
    </location>
</feature>
<dbReference type="InterPro" id="IPR023601">
    <property type="entry name" value="Golgi_SNAP_su1"/>
</dbReference>
<evidence type="ECO:0000256" key="7">
    <source>
        <dbReference type="ARBA" id="ARBA00023034"/>
    </source>
</evidence>
<evidence type="ECO:0000256" key="10">
    <source>
        <dbReference type="SAM" id="Phobius"/>
    </source>
</evidence>
<accession>A0A4S4M7D2</accession>
<dbReference type="GO" id="GO:0006888">
    <property type="term" value="P:endoplasmic reticulum to Golgi vesicle-mediated transport"/>
    <property type="evidence" value="ECO:0007669"/>
    <property type="project" value="InterPro"/>
</dbReference>
<dbReference type="GO" id="GO:0006906">
    <property type="term" value="P:vesicle fusion"/>
    <property type="evidence" value="ECO:0007669"/>
    <property type="project" value="TreeGrafter"/>
</dbReference>
<dbReference type="Pfam" id="PF12352">
    <property type="entry name" value="V-SNARE_C"/>
    <property type="match status" value="1"/>
</dbReference>
<sequence>MATYDSLHRQCRTLESLFDTKLTSYSRLASTVSRATEDVEAGESSARWRDMEMEVEELLETLGETNDELSKLGSDKENPPSQSMMRAIQRHRDVYQDYAREFRRTKSALDQANLLSGVRNDIDAYKSSAADSLLAERGRIDSSHRMIDETLECVHIVNPFLASFAHSYSARLCSSPSQAYETRSEFARQRSSLGSIQTRVVGVLSTIPGINNLLSMIHKRRRRDSFIVGGLIGVCIFLLLTYMIR</sequence>
<organism evidence="11 12">
    <name type="scientific">Bondarzewia mesenterica</name>
    <dbReference type="NCBI Taxonomy" id="1095465"/>
    <lineage>
        <taxon>Eukaryota</taxon>
        <taxon>Fungi</taxon>
        <taxon>Dikarya</taxon>
        <taxon>Basidiomycota</taxon>
        <taxon>Agaricomycotina</taxon>
        <taxon>Agaricomycetes</taxon>
        <taxon>Russulales</taxon>
        <taxon>Bondarzewiaceae</taxon>
        <taxon>Bondarzewia</taxon>
    </lineage>
</organism>
<evidence type="ECO:0000256" key="9">
    <source>
        <dbReference type="PIRNR" id="PIRNR027109"/>
    </source>
</evidence>
<comment type="function">
    <text evidence="9">Involved in transport from the ER to the Golgi apparatus as well as in intra-Golgi transport. It belongs to a super-family of proteins called t-SNAREs or soluble NSF (N-ethylmaleimide-sensitive factor) attachment protein receptor.</text>
</comment>
<dbReference type="PANTHER" id="PTHR21094:SF2">
    <property type="entry name" value="GOLGI SNAP RECEPTOR COMPLEX MEMBER 1"/>
    <property type="match status" value="1"/>
</dbReference>
<protein>
    <recommendedName>
        <fullName evidence="9">Golgi SNAP receptor complex member 1</fullName>
    </recommendedName>
</protein>
<comment type="subcellular location">
    <subcellularLocation>
        <location evidence="1">Golgi apparatus membrane</location>
        <topology evidence="1">Single-pass type IV membrane protein</topology>
    </subcellularLocation>
</comment>
<dbReference type="PIRSF" id="PIRSF027109">
    <property type="entry name" value="Golgi_SNARE"/>
    <property type="match status" value="1"/>
</dbReference>
<evidence type="ECO:0000313" key="11">
    <source>
        <dbReference type="EMBL" id="THH21206.1"/>
    </source>
</evidence>
<dbReference type="GO" id="GO:0000139">
    <property type="term" value="C:Golgi membrane"/>
    <property type="evidence" value="ECO:0007669"/>
    <property type="project" value="UniProtKB-SubCell"/>
</dbReference>
<comment type="similarity">
    <text evidence="2 9">Belongs to the GOSR1 family.</text>
</comment>
<proteinExistence type="inferred from homology"/>
<evidence type="ECO:0000256" key="8">
    <source>
        <dbReference type="ARBA" id="ARBA00023136"/>
    </source>
</evidence>
<dbReference type="Proteomes" id="UP000310158">
    <property type="component" value="Unassembled WGS sequence"/>
</dbReference>
<dbReference type="GO" id="GO:0015031">
    <property type="term" value="P:protein transport"/>
    <property type="evidence" value="ECO:0007669"/>
    <property type="project" value="UniProtKB-KW"/>
</dbReference>
<dbReference type="AlphaFoldDB" id="A0A4S4M7D2"/>
<dbReference type="GO" id="GO:0005484">
    <property type="term" value="F:SNAP receptor activity"/>
    <property type="evidence" value="ECO:0007669"/>
    <property type="project" value="TreeGrafter"/>
</dbReference>
<dbReference type="GO" id="GO:0031201">
    <property type="term" value="C:SNARE complex"/>
    <property type="evidence" value="ECO:0007669"/>
    <property type="project" value="TreeGrafter"/>
</dbReference>
<dbReference type="GO" id="GO:0048219">
    <property type="term" value="P:inter-Golgi cisterna vesicle-mediated transport"/>
    <property type="evidence" value="ECO:0007669"/>
    <property type="project" value="TreeGrafter"/>
</dbReference>
<keyword evidence="4 10" id="KW-0812">Transmembrane</keyword>
<dbReference type="PANTHER" id="PTHR21094">
    <property type="entry name" value="GOS-28 SNARE- RELATED"/>
    <property type="match status" value="1"/>
</dbReference>
<dbReference type="OrthoDB" id="422156at2759"/>
<keyword evidence="6 10" id="KW-1133">Transmembrane helix</keyword>
<evidence type="ECO:0000256" key="1">
    <source>
        <dbReference type="ARBA" id="ARBA00004409"/>
    </source>
</evidence>
<comment type="caution">
    <text evidence="11">The sequence shown here is derived from an EMBL/GenBank/DDBJ whole genome shotgun (WGS) entry which is preliminary data.</text>
</comment>
<keyword evidence="9" id="KW-0931">ER-Golgi transport</keyword>